<comment type="caution">
    <text evidence="1">The sequence shown here is derived from an EMBL/GenBank/DDBJ whole genome shotgun (WGS) entry which is preliminary data.</text>
</comment>
<protein>
    <submittedName>
        <fullName evidence="1">Uncharacterized protein</fullName>
    </submittedName>
</protein>
<dbReference type="EMBL" id="JAFEKC020000014">
    <property type="protein sequence ID" value="KAK0510803.1"/>
    <property type="molecule type" value="Genomic_DNA"/>
</dbReference>
<organism evidence="1 2">
    <name type="scientific">Cladonia borealis</name>
    <dbReference type="NCBI Taxonomy" id="184061"/>
    <lineage>
        <taxon>Eukaryota</taxon>
        <taxon>Fungi</taxon>
        <taxon>Dikarya</taxon>
        <taxon>Ascomycota</taxon>
        <taxon>Pezizomycotina</taxon>
        <taxon>Lecanoromycetes</taxon>
        <taxon>OSLEUM clade</taxon>
        <taxon>Lecanoromycetidae</taxon>
        <taxon>Lecanorales</taxon>
        <taxon>Lecanorineae</taxon>
        <taxon>Cladoniaceae</taxon>
        <taxon>Cladonia</taxon>
    </lineage>
</organism>
<keyword evidence="2" id="KW-1185">Reference proteome</keyword>
<name>A0AA39QZY2_9LECA</name>
<accession>A0AA39QZY2</accession>
<gene>
    <name evidence="1" type="ORF">JMJ35_006355</name>
</gene>
<dbReference type="Proteomes" id="UP001166286">
    <property type="component" value="Unassembled WGS sequence"/>
</dbReference>
<proteinExistence type="predicted"/>
<sequence>MSTGRVVPSAISGSFEATIALAAANFDFSLVKIEAPTEYQGLGLSLSNKRSNEAEDGQIHVTARKLGALFADAIPRTTELYHAYGLRASEIAKSEPDNPKGTKRDGMFADHLGADGTSIWAAATSGETAIALHLLACLLARMWSHAEAVSIWVEFIEERKRVISRPNQQDVLSVLALQSSRISLSRSQIAAWDASARAWLQTADEVKRIQQTQLILILNNIGASVDPKPFLYESVLEAWTTSLIGMENLLKGTNQSVKNGASLLGLASWHLYPDMLVLGKATQKVTQNDGLIPAGTLVIIGLHNRDPEQHGIFWSLPLAFLRFYGDPVSITRCVNQETSRVTIEQLLLVCLGALIGPWISQNSMSESAINFVGLLGKAILKEDDTASESSWPLLLGSQAEQFIQTKKEWRKESWQLIAAGMRRYTRFLPRTSQRFFGFLRPMNLLKTMEKEQRITFLRQICQKRYPQSAPRMVIQYLNKLPFGPEQYEYASVTPITSFRNVPKRQSDGSIP</sequence>
<reference evidence="1" key="1">
    <citation type="submission" date="2023-03" db="EMBL/GenBank/DDBJ databases">
        <title>Complete genome of Cladonia borealis.</title>
        <authorList>
            <person name="Park H."/>
        </authorList>
    </citation>
    <scope>NUCLEOTIDE SEQUENCE</scope>
    <source>
        <strain evidence="1">ANT050790</strain>
    </source>
</reference>
<dbReference type="AlphaFoldDB" id="A0AA39QZY2"/>
<evidence type="ECO:0000313" key="2">
    <source>
        <dbReference type="Proteomes" id="UP001166286"/>
    </source>
</evidence>
<evidence type="ECO:0000313" key="1">
    <source>
        <dbReference type="EMBL" id="KAK0510803.1"/>
    </source>
</evidence>